<sequence length="259" mass="27424">MVFLVDDPREVLLRAIALAAQGRYARAAADLRRLAADRDTDAVLRSAARCALASHRRQAGGHRCALVDDGAAAALAHAAPDGSGRCAVLADALTGLAADRLGTGDLAGSGRLLTRAEEVLDAGRPTRRWECGGRPALRTAWVRAEWHLYSGRAAEAMVAADRAASLAADCPSARHRLKTDLLVAACRAGVGERDAARETATDVASRAGVLRQRPLEWAAWGLLADLATDDDDRRGARSQHVQLGHRLRRQLPGFGAPAT</sequence>
<dbReference type="Proteomes" id="UP001205740">
    <property type="component" value="Unassembled WGS sequence"/>
</dbReference>
<dbReference type="EMBL" id="JAMTCG010000003">
    <property type="protein sequence ID" value="MCP2160403.1"/>
    <property type="molecule type" value="Genomic_DNA"/>
</dbReference>
<reference evidence="1 2" key="1">
    <citation type="submission" date="2022-06" db="EMBL/GenBank/DDBJ databases">
        <title>Genomic Encyclopedia of Archaeal and Bacterial Type Strains, Phase II (KMG-II): from individual species to whole genera.</title>
        <authorList>
            <person name="Goeker M."/>
        </authorList>
    </citation>
    <scope>NUCLEOTIDE SEQUENCE [LARGE SCALE GENOMIC DNA]</scope>
    <source>
        <strain evidence="1 2">DSM 45037</strain>
    </source>
</reference>
<comment type="caution">
    <text evidence="1">The sequence shown here is derived from an EMBL/GenBank/DDBJ whole genome shotgun (WGS) entry which is preliminary data.</text>
</comment>
<dbReference type="RefSeq" id="WP_253654005.1">
    <property type="nucleotide sequence ID" value="NZ_BAAAOE010000003.1"/>
</dbReference>
<accession>A0ABT1H3R0</accession>
<name>A0ABT1H3R0_9NOCA</name>
<evidence type="ECO:0000313" key="2">
    <source>
        <dbReference type="Proteomes" id="UP001205740"/>
    </source>
</evidence>
<organism evidence="1 2">
    <name type="scientific">Williamsia serinedens</name>
    <dbReference type="NCBI Taxonomy" id="391736"/>
    <lineage>
        <taxon>Bacteria</taxon>
        <taxon>Bacillati</taxon>
        <taxon>Actinomycetota</taxon>
        <taxon>Actinomycetes</taxon>
        <taxon>Mycobacteriales</taxon>
        <taxon>Nocardiaceae</taxon>
        <taxon>Williamsia</taxon>
    </lineage>
</organism>
<proteinExistence type="predicted"/>
<protein>
    <submittedName>
        <fullName evidence="1">Uncharacterized protein</fullName>
    </submittedName>
</protein>
<evidence type="ECO:0000313" key="1">
    <source>
        <dbReference type="EMBL" id="MCP2160403.1"/>
    </source>
</evidence>
<keyword evidence="2" id="KW-1185">Reference proteome</keyword>
<gene>
    <name evidence="1" type="ORF">LX12_001590</name>
</gene>